<evidence type="ECO:0000313" key="1">
    <source>
        <dbReference type="EMBL" id="KAH3788646.1"/>
    </source>
</evidence>
<dbReference type="Proteomes" id="UP000828390">
    <property type="component" value="Unassembled WGS sequence"/>
</dbReference>
<name>A0A9D4IUH3_DREPO</name>
<sequence>MVTCSSTCLRNLFSTLLPLSHEVECNLKFSITSCADGSDESIGAIIKTGLDNQFNMEYLMGDSPGLWEALHGLNIKSLSLGKSKTNMFREELLLQFLSSLAHLKTLSIGKVYDVPSLCNVLHGRNINDLRLGCFRELDLTVNNLKLLSQSLSSLIQLTTLSMCIDKARPGLWEALRGLNISSLSLKCTVGNLKVAHEESLSQSLSSLTQLETLSIDGSEDSPGLWEALRGLNIKNLSLGGIYRVNNVESLSNSLSSLTQRRGGRVDHEESLSQSLSSLTQLETLSIDVHEEDSPGLLEALRGLNIKSLSLRITRRGGTVDHEVSLSPSLSSLTQLETLSVDVFEDSRGMWEAFLRLNIKKPSLSGRLYRLNNVESLSNSLSSLTQRRGGIVYLPQSLSSLTQLETRSNDVFQYSLWEALRGLNIKKLSLKVILRVNNGELLSQSLSSLTQLETLSIDVGEDSPSLWEALRGLNIKKLSLSGIYRVNNVELLSNSLSSLTQLKTLSITVTKDSPGLWEALSGLNIKSLSVSDKLNGLRVKK</sequence>
<dbReference type="AlphaFoldDB" id="A0A9D4IUH3"/>
<proteinExistence type="predicted"/>
<protein>
    <submittedName>
        <fullName evidence="1">Uncharacterized protein</fullName>
    </submittedName>
</protein>
<gene>
    <name evidence="1" type="ORF">DPMN_166793</name>
</gene>
<dbReference type="EMBL" id="JAIWYP010000008">
    <property type="protein sequence ID" value="KAH3788646.1"/>
    <property type="molecule type" value="Genomic_DNA"/>
</dbReference>
<dbReference type="Gene3D" id="3.80.10.10">
    <property type="entry name" value="Ribonuclease Inhibitor"/>
    <property type="match status" value="1"/>
</dbReference>
<dbReference type="SUPFAM" id="SSF52047">
    <property type="entry name" value="RNI-like"/>
    <property type="match status" value="2"/>
</dbReference>
<reference evidence="1" key="1">
    <citation type="journal article" date="2019" name="bioRxiv">
        <title>The Genome of the Zebra Mussel, Dreissena polymorpha: A Resource for Invasive Species Research.</title>
        <authorList>
            <person name="McCartney M.A."/>
            <person name="Auch B."/>
            <person name="Kono T."/>
            <person name="Mallez S."/>
            <person name="Zhang Y."/>
            <person name="Obille A."/>
            <person name="Becker A."/>
            <person name="Abrahante J.E."/>
            <person name="Garbe J."/>
            <person name="Badalamenti J.P."/>
            <person name="Herman A."/>
            <person name="Mangelson H."/>
            <person name="Liachko I."/>
            <person name="Sullivan S."/>
            <person name="Sone E.D."/>
            <person name="Koren S."/>
            <person name="Silverstein K.A.T."/>
            <person name="Beckman K.B."/>
            <person name="Gohl D.M."/>
        </authorList>
    </citation>
    <scope>NUCLEOTIDE SEQUENCE</scope>
    <source>
        <strain evidence="1">Duluth1</strain>
        <tissue evidence="1">Whole animal</tissue>
    </source>
</reference>
<accession>A0A9D4IUH3</accession>
<organism evidence="1 2">
    <name type="scientific">Dreissena polymorpha</name>
    <name type="common">Zebra mussel</name>
    <name type="synonym">Mytilus polymorpha</name>
    <dbReference type="NCBI Taxonomy" id="45954"/>
    <lineage>
        <taxon>Eukaryota</taxon>
        <taxon>Metazoa</taxon>
        <taxon>Spiralia</taxon>
        <taxon>Lophotrochozoa</taxon>
        <taxon>Mollusca</taxon>
        <taxon>Bivalvia</taxon>
        <taxon>Autobranchia</taxon>
        <taxon>Heteroconchia</taxon>
        <taxon>Euheterodonta</taxon>
        <taxon>Imparidentia</taxon>
        <taxon>Neoheterodontei</taxon>
        <taxon>Myida</taxon>
        <taxon>Dreissenoidea</taxon>
        <taxon>Dreissenidae</taxon>
        <taxon>Dreissena</taxon>
    </lineage>
</organism>
<keyword evidence="2" id="KW-1185">Reference proteome</keyword>
<evidence type="ECO:0000313" key="2">
    <source>
        <dbReference type="Proteomes" id="UP000828390"/>
    </source>
</evidence>
<reference evidence="1" key="2">
    <citation type="submission" date="2020-11" db="EMBL/GenBank/DDBJ databases">
        <authorList>
            <person name="McCartney M.A."/>
            <person name="Auch B."/>
            <person name="Kono T."/>
            <person name="Mallez S."/>
            <person name="Becker A."/>
            <person name="Gohl D.M."/>
            <person name="Silverstein K.A.T."/>
            <person name="Koren S."/>
            <person name="Bechman K.B."/>
            <person name="Herman A."/>
            <person name="Abrahante J.E."/>
            <person name="Garbe J."/>
        </authorList>
    </citation>
    <scope>NUCLEOTIDE SEQUENCE</scope>
    <source>
        <strain evidence="1">Duluth1</strain>
        <tissue evidence="1">Whole animal</tissue>
    </source>
</reference>
<dbReference type="InterPro" id="IPR032675">
    <property type="entry name" value="LRR_dom_sf"/>
</dbReference>
<comment type="caution">
    <text evidence="1">The sequence shown here is derived from an EMBL/GenBank/DDBJ whole genome shotgun (WGS) entry which is preliminary data.</text>
</comment>